<reference evidence="1" key="1">
    <citation type="submission" date="2022-11" db="EMBL/GenBank/DDBJ databases">
        <title>Dyadobacter pollutisoli sp. nov., isolated from plastic dumped soil.</title>
        <authorList>
            <person name="Kim J.M."/>
            <person name="Kim K.R."/>
            <person name="Lee J.K."/>
            <person name="Hao L."/>
            <person name="Jeon C.O."/>
        </authorList>
    </citation>
    <scope>NUCLEOTIDE SEQUENCE</scope>
    <source>
        <strain evidence="1">U1</strain>
    </source>
</reference>
<accession>A0A9E8NJ73</accession>
<dbReference type="KEGG" id="dpf:ON006_15130"/>
<sequence>MKNEPIPASKAETTDKKLTSILYLLQTQLEEMKDEADRSYELHKIGEKTDLVKYIEQRLDDPFGGLVKMSNNLDSQLKDLLNVFVKHFLRSNRELISSAYLDKTQREDLNYSIILNEDSLESRIAILNFYEIYDQIEPTLKFPVHFQFVPDQLADRISYKEKLDLSDKE</sequence>
<dbReference type="Proteomes" id="UP001164653">
    <property type="component" value="Chromosome"/>
</dbReference>
<name>A0A9E8NJ73_9BACT</name>
<dbReference type="AlphaFoldDB" id="A0A9E8NJ73"/>
<keyword evidence="2" id="KW-1185">Reference proteome</keyword>
<dbReference type="RefSeq" id="WP_244823090.1">
    <property type="nucleotide sequence ID" value="NZ_CP112998.1"/>
</dbReference>
<gene>
    <name evidence="1" type="ORF">ON006_15130</name>
</gene>
<evidence type="ECO:0000313" key="1">
    <source>
        <dbReference type="EMBL" id="WAC15267.1"/>
    </source>
</evidence>
<proteinExistence type="predicted"/>
<organism evidence="1 2">
    <name type="scientific">Dyadobacter pollutisoli</name>
    <dbReference type="NCBI Taxonomy" id="2910158"/>
    <lineage>
        <taxon>Bacteria</taxon>
        <taxon>Pseudomonadati</taxon>
        <taxon>Bacteroidota</taxon>
        <taxon>Cytophagia</taxon>
        <taxon>Cytophagales</taxon>
        <taxon>Spirosomataceae</taxon>
        <taxon>Dyadobacter</taxon>
    </lineage>
</organism>
<dbReference type="EMBL" id="CP112998">
    <property type="protein sequence ID" value="WAC15267.1"/>
    <property type="molecule type" value="Genomic_DNA"/>
</dbReference>
<evidence type="ECO:0000313" key="2">
    <source>
        <dbReference type="Proteomes" id="UP001164653"/>
    </source>
</evidence>
<protein>
    <submittedName>
        <fullName evidence="1">Uncharacterized protein</fullName>
    </submittedName>
</protein>